<comment type="caution">
    <text evidence="1">The sequence shown here is derived from an EMBL/GenBank/DDBJ whole genome shotgun (WGS) entry which is preliminary data.</text>
</comment>
<dbReference type="GO" id="GO:0016787">
    <property type="term" value="F:hydrolase activity"/>
    <property type="evidence" value="ECO:0007669"/>
    <property type="project" value="UniProtKB-KW"/>
</dbReference>
<reference evidence="1 2" key="1">
    <citation type="submission" date="2015-11" db="EMBL/GenBank/DDBJ databases">
        <title>Genomic analysis of 38 Legionella species identifies large and diverse effector repertoires.</title>
        <authorList>
            <person name="Burstein D."/>
            <person name="Amaro F."/>
            <person name="Zusman T."/>
            <person name="Lifshitz Z."/>
            <person name="Cohen O."/>
            <person name="Gilbert J.A."/>
            <person name="Pupko T."/>
            <person name="Shuman H.A."/>
            <person name="Segal G."/>
        </authorList>
    </citation>
    <scope>NUCLEOTIDE SEQUENCE [LARGE SCALE GENOMIC DNA]</scope>
    <source>
        <strain evidence="1 2">ATCC 49751</strain>
    </source>
</reference>
<dbReference type="PATRIC" id="fig|45067.4.peg.2348"/>
<proteinExistence type="predicted"/>
<accession>A0A0W0VH34</accession>
<organism evidence="1 2">
    <name type="scientific">Legionella lansingensis</name>
    <dbReference type="NCBI Taxonomy" id="45067"/>
    <lineage>
        <taxon>Bacteria</taxon>
        <taxon>Pseudomonadati</taxon>
        <taxon>Pseudomonadota</taxon>
        <taxon>Gammaproteobacteria</taxon>
        <taxon>Legionellales</taxon>
        <taxon>Legionellaceae</taxon>
        <taxon>Legionella</taxon>
    </lineage>
</organism>
<dbReference type="GO" id="GO:0005975">
    <property type="term" value="P:carbohydrate metabolic process"/>
    <property type="evidence" value="ECO:0007669"/>
    <property type="project" value="InterPro"/>
</dbReference>
<evidence type="ECO:0000313" key="1">
    <source>
        <dbReference type="EMBL" id="KTD19165.1"/>
    </source>
</evidence>
<dbReference type="Proteomes" id="UP000054869">
    <property type="component" value="Unassembled WGS sequence"/>
</dbReference>
<keyword evidence="1" id="KW-0378">Hydrolase</keyword>
<name>A0A0W0VH34_9GAMM</name>
<keyword evidence="2" id="KW-1185">Reference proteome</keyword>
<sequence>MFPELSLIKLEYMHKVIISIAVALFFFYLPLQASTATHPLPSTVNRPLSKNENQEFRDMVIAYVRAVANHKILHLPLAKSQLNERWGWNPWKRSNWSVQVVIYYHGNKIGEGSACDNHLEEVVQIATEKALAHTTLPKITAKELAEFRFQVSFAYYPTQYYAFIEYLDKGLELLGNRVAIRLLDTQLIKQQLINSQHYLLNLMHPMLHGYGKFYNAKEDIRPDQLRTIYSSSSLYTFIKLYHFNHNQQLEKHFKSIANFILSMQVPSGPNAGGFYYSYNLKTNQKSNYIVVGTTAKTIFTLLELYQLYNEETYLIAAKKAGDWLLSMVSEDGKVTVKAKYENNIWQYKQQQSFLYSGQVLSALSRLYAVTKDQRYYDGATKIAKRLKDEAEKQNLFVGDDYRDKNTISTSWVLMSMIDYAKINQDEVYRELIRQLSNVILSMQITNSHDAYVYGRYWDATTPSGNGWLNEVIGNLYEFCKNTHLTDCQQYRKPMILTARWLIQNAYTKANTYDVKNPSQAIGGFITLSNSQTVRTDAVCHGVNSLISLLNIVGDKEQVLLVVPERPLTEILPSLREGNGFS</sequence>
<dbReference type="SUPFAM" id="SSF48208">
    <property type="entry name" value="Six-hairpin glycosidases"/>
    <property type="match status" value="2"/>
</dbReference>
<evidence type="ECO:0000313" key="2">
    <source>
        <dbReference type="Proteomes" id="UP000054869"/>
    </source>
</evidence>
<dbReference type="eggNOG" id="COG1331">
    <property type="taxonomic scope" value="Bacteria"/>
</dbReference>
<gene>
    <name evidence="1" type="ORF">Llan_2236</name>
</gene>
<dbReference type="EMBL" id="LNYI01000055">
    <property type="protein sequence ID" value="KTD19165.1"/>
    <property type="molecule type" value="Genomic_DNA"/>
</dbReference>
<dbReference type="InterPro" id="IPR008928">
    <property type="entry name" value="6-hairpin_glycosidase_sf"/>
</dbReference>
<dbReference type="Gene3D" id="1.50.10.20">
    <property type="match status" value="1"/>
</dbReference>
<dbReference type="Pfam" id="PF03663">
    <property type="entry name" value="Glyco_hydro_76"/>
    <property type="match status" value="1"/>
</dbReference>
<dbReference type="STRING" id="45067.Llan_2236"/>
<protein>
    <submittedName>
        <fullName evidence="1">Glycosyl hydrolase family 76</fullName>
    </submittedName>
</protein>
<dbReference type="InterPro" id="IPR005198">
    <property type="entry name" value="Glyco_hydro_76"/>
</dbReference>
<dbReference type="AlphaFoldDB" id="A0A0W0VH34"/>